<gene>
    <name evidence="1" type="ORF">CAB17_16235</name>
</gene>
<organism evidence="1 2">
    <name type="scientific">Legionella sainthelensi</name>
    <dbReference type="NCBI Taxonomy" id="28087"/>
    <lineage>
        <taxon>Bacteria</taxon>
        <taxon>Pseudomonadati</taxon>
        <taxon>Pseudomonadota</taxon>
        <taxon>Gammaproteobacteria</taxon>
        <taxon>Legionellales</taxon>
        <taxon>Legionellaceae</taxon>
        <taxon>Legionella</taxon>
    </lineage>
</organism>
<dbReference type="Proteomes" id="UP000234343">
    <property type="component" value="Chromosome"/>
</dbReference>
<evidence type="ECO:0000313" key="1">
    <source>
        <dbReference type="EMBL" id="AUH73425.1"/>
    </source>
</evidence>
<keyword evidence="2" id="KW-1185">Reference proteome</keyword>
<name>A0A2H5FPD8_9GAMM</name>
<reference evidence="1 2" key="1">
    <citation type="submission" date="2017-12" db="EMBL/GenBank/DDBJ databases">
        <title>Legionella sainthelensi LA01-117, whole genome sequence of a clinical isolate from New Zealand.</title>
        <authorList>
            <person name="Cree S.L."/>
            <person name="Slow S."/>
            <person name="Kennedy M.A."/>
            <person name="Murdoch D.R."/>
            <person name="Biggs P.J."/>
            <person name="Anderson T."/>
        </authorList>
    </citation>
    <scope>NUCLEOTIDE SEQUENCE [LARGE SCALE GENOMIC DNA]</scope>
    <source>
        <strain evidence="1 2">LA01-117</strain>
    </source>
</reference>
<sequence>MSDNKYKKEKDKDMSLKKYSIQAILAKEANLKIIQQEFEVKGICKSSLITSSSLHKHKRKQPS</sequence>
<proteinExistence type="predicted"/>
<dbReference type="EMBL" id="CP025491">
    <property type="protein sequence ID" value="AUH73425.1"/>
    <property type="molecule type" value="Genomic_DNA"/>
</dbReference>
<evidence type="ECO:0000313" key="2">
    <source>
        <dbReference type="Proteomes" id="UP000234343"/>
    </source>
</evidence>
<protein>
    <submittedName>
        <fullName evidence="1">Uncharacterized protein</fullName>
    </submittedName>
</protein>
<dbReference type="AlphaFoldDB" id="A0A2H5FPD8"/>
<dbReference type="KEGG" id="lsh:CAB17_16235"/>
<accession>A0A2H5FPD8</accession>